<dbReference type="Proteomes" id="UP000464211">
    <property type="component" value="Chromosome"/>
</dbReference>
<gene>
    <name evidence="1" type="ORF">GXM19_03650</name>
</gene>
<protein>
    <submittedName>
        <fullName evidence="1">Uncharacterized protein</fullName>
    </submittedName>
</protein>
<dbReference type="GeneID" id="92849506"/>
<dbReference type="RefSeq" id="WP_050766149.1">
    <property type="nucleotide sequence ID" value="NZ_AAVN02000006.1"/>
</dbReference>
<evidence type="ECO:0000313" key="1">
    <source>
        <dbReference type="EMBL" id="QIA33431.1"/>
    </source>
</evidence>
<evidence type="ECO:0000313" key="2">
    <source>
        <dbReference type="Proteomes" id="UP000464211"/>
    </source>
</evidence>
<name>A0A858B3J9_COLAA</name>
<organism evidence="1 2">
    <name type="scientific">Collinsella aerofaciens (strain ATCC 25986 / DSM 3979 / JCM 10188 / KCTC 3647 / NCTC 11838 / VPI 1003)</name>
    <dbReference type="NCBI Taxonomy" id="411903"/>
    <lineage>
        <taxon>Bacteria</taxon>
        <taxon>Bacillati</taxon>
        <taxon>Actinomycetota</taxon>
        <taxon>Coriobacteriia</taxon>
        <taxon>Coriobacteriales</taxon>
        <taxon>Coriobacteriaceae</taxon>
        <taxon>Collinsella</taxon>
    </lineage>
</organism>
<dbReference type="EMBL" id="CP048433">
    <property type="protein sequence ID" value="QIA33431.1"/>
    <property type="molecule type" value="Genomic_DNA"/>
</dbReference>
<dbReference type="AlphaFoldDB" id="A0A858B3J9"/>
<accession>A0A858B3J9</accession>
<proteinExistence type="predicted"/>
<sequence>MDFVRDVCAEDALEENLRFVSDALDGKCTPREIIRNYFLKDFYKDHCSTHQKRPIYWMLDFGKKNGFKCLIYMHRYQPDLLVRVRTNYVHEQQERYRTQLAHLEEAVAQVDISQRVKLNKQIKKLNDQLAETITFGEKIHHLAEQMIAIGLRDKRDRFRHLYH</sequence>
<reference evidence="1 2" key="1">
    <citation type="submission" date="2020-01" db="EMBL/GenBank/DDBJ databases">
        <title>Complete genome sequence of Collinsella aerofaciens JCM 10188(T).</title>
        <authorList>
            <person name="Tourlousse D.M."/>
            <person name="Sakamoto M."/>
            <person name="Miura T."/>
            <person name="Narita K."/>
            <person name="Ohashi A."/>
            <person name="Uchino Y."/>
            <person name="Yamazoe A."/>
            <person name="Kameyama K."/>
            <person name="Terauchi J."/>
            <person name="Ohkuma M."/>
            <person name="Kawasaki H."/>
            <person name="Sekiguchi Y."/>
        </authorList>
    </citation>
    <scope>NUCLEOTIDE SEQUENCE [LARGE SCALE GENOMIC DNA]</scope>
    <source>
        <strain evidence="1 2">JCM 10188</strain>
    </source>
</reference>